<keyword evidence="6 7" id="KW-0472">Membrane</keyword>
<sequence>MKLLAGSSSPMAIMMVVSAGVMWAGSGLGAQNVYEKSSINAMELTAFRMIMAGIILLGMTVWEGKFKSSMKAMNEHKLLWLDVLIYAVVGLMLMHYTYFEAIAYGDAPTATVILYSCPAMVVCYQAIREHHLPSETKMFTTFLAVFGTFLLVTGGNPATLNVSVICILLSLLNGVIYSFASIYPKHLFLKINCTFILGVGMILGGLVSWAFVPDMNLAAFFEPDIIVGVMWIVLFGTVAAFLLYNTGLMYLSPEQALITAASEPIASVLMSWAFFQMSFDMIQSLGIMMVVMAIIAPAYTGKHSPFLRVRKQGNTI</sequence>
<reference evidence="10" key="1">
    <citation type="submission" date="2019-05" db="EMBL/GenBank/DDBJ databases">
        <title>Complete genome sequencing of Dialister sp. strain 5BBH33.</title>
        <authorList>
            <person name="Sakamoto M."/>
            <person name="Murakami T."/>
            <person name="Mori H."/>
        </authorList>
    </citation>
    <scope>NUCLEOTIDE SEQUENCE [LARGE SCALE GENOMIC DNA]</scope>
    <source>
        <strain evidence="10">5BBH33</strain>
    </source>
</reference>
<evidence type="ECO:0000256" key="2">
    <source>
        <dbReference type="ARBA" id="ARBA00007362"/>
    </source>
</evidence>
<feature type="transmembrane region" description="Helical" evidence="7">
    <location>
        <begin position="12"/>
        <end position="34"/>
    </location>
</feature>
<proteinExistence type="inferred from homology"/>
<feature type="transmembrane region" description="Helical" evidence="7">
    <location>
        <begin position="139"/>
        <end position="156"/>
    </location>
</feature>
<feature type="transmembrane region" description="Helical" evidence="7">
    <location>
        <begin position="195"/>
        <end position="213"/>
    </location>
</feature>
<dbReference type="SUPFAM" id="SSF103481">
    <property type="entry name" value="Multidrug resistance efflux transporter EmrE"/>
    <property type="match status" value="2"/>
</dbReference>
<evidence type="ECO:0000256" key="3">
    <source>
        <dbReference type="ARBA" id="ARBA00022475"/>
    </source>
</evidence>
<feature type="transmembrane region" description="Helical" evidence="7">
    <location>
        <begin position="256"/>
        <end position="275"/>
    </location>
</feature>
<evidence type="ECO:0000313" key="9">
    <source>
        <dbReference type="EMBL" id="BBK25224.1"/>
    </source>
</evidence>
<feature type="transmembrane region" description="Helical" evidence="7">
    <location>
        <begin position="110"/>
        <end position="127"/>
    </location>
</feature>
<dbReference type="Proteomes" id="UP000320585">
    <property type="component" value="Chromosome"/>
</dbReference>
<protein>
    <submittedName>
        <fullName evidence="9">Transporter</fullName>
    </submittedName>
</protein>
<dbReference type="InterPro" id="IPR050638">
    <property type="entry name" value="AA-Vitamin_Transporters"/>
</dbReference>
<comment type="similarity">
    <text evidence="2">Belongs to the EamA transporter family.</text>
</comment>
<feature type="domain" description="EamA" evidence="8">
    <location>
        <begin position="11"/>
        <end position="152"/>
    </location>
</feature>
<gene>
    <name evidence="9" type="ORF">Dia5BBH33_11590</name>
</gene>
<evidence type="ECO:0000256" key="7">
    <source>
        <dbReference type="SAM" id="Phobius"/>
    </source>
</evidence>
<feature type="domain" description="EamA" evidence="8">
    <location>
        <begin position="165"/>
        <end position="295"/>
    </location>
</feature>
<keyword evidence="3" id="KW-1003">Cell membrane</keyword>
<dbReference type="EMBL" id="AP019697">
    <property type="protein sequence ID" value="BBK25224.1"/>
    <property type="molecule type" value="Genomic_DNA"/>
</dbReference>
<feature type="transmembrane region" description="Helical" evidence="7">
    <location>
        <begin position="46"/>
        <end position="66"/>
    </location>
</feature>
<dbReference type="InterPro" id="IPR037185">
    <property type="entry name" value="EmrE-like"/>
</dbReference>
<evidence type="ECO:0000256" key="5">
    <source>
        <dbReference type="ARBA" id="ARBA00022989"/>
    </source>
</evidence>
<evidence type="ECO:0000259" key="8">
    <source>
        <dbReference type="Pfam" id="PF00892"/>
    </source>
</evidence>
<dbReference type="OrthoDB" id="9810818at2"/>
<keyword evidence="4 7" id="KW-0812">Transmembrane</keyword>
<organism evidence="9 10">
    <name type="scientific">Dialister hominis</name>
    <dbReference type="NCBI Taxonomy" id="2582419"/>
    <lineage>
        <taxon>Bacteria</taxon>
        <taxon>Bacillati</taxon>
        <taxon>Bacillota</taxon>
        <taxon>Negativicutes</taxon>
        <taxon>Veillonellales</taxon>
        <taxon>Veillonellaceae</taxon>
        <taxon>Dialister</taxon>
    </lineage>
</organism>
<dbReference type="GO" id="GO:0005886">
    <property type="term" value="C:plasma membrane"/>
    <property type="evidence" value="ECO:0007669"/>
    <property type="project" value="UniProtKB-SubCell"/>
</dbReference>
<dbReference type="PANTHER" id="PTHR32322:SF18">
    <property type="entry name" value="S-ADENOSYLMETHIONINE_S-ADENOSYLHOMOCYSTEINE TRANSPORTER"/>
    <property type="match status" value="1"/>
</dbReference>
<comment type="subcellular location">
    <subcellularLocation>
        <location evidence="1">Cell membrane</location>
        <topology evidence="1">Multi-pass membrane protein</topology>
    </subcellularLocation>
</comment>
<feature type="transmembrane region" description="Helical" evidence="7">
    <location>
        <begin position="281"/>
        <end position="301"/>
    </location>
</feature>
<dbReference type="RefSeq" id="WP_143332553.1">
    <property type="nucleotide sequence ID" value="NZ_AP019697.1"/>
</dbReference>
<dbReference type="AlphaFoldDB" id="A0A8D5A4T5"/>
<evidence type="ECO:0000256" key="1">
    <source>
        <dbReference type="ARBA" id="ARBA00004651"/>
    </source>
</evidence>
<evidence type="ECO:0000256" key="4">
    <source>
        <dbReference type="ARBA" id="ARBA00022692"/>
    </source>
</evidence>
<dbReference type="GeneID" id="92716376"/>
<dbReference type="Pfam" id="PF00892">
    <property type="entry name" value="EamA"/>
    <property type="match status" value="2"/>
</dbReference>
<evidence type="ECO:0000313" key="10">
    <source>
        <dbReference type="Proteomes" id="UP000320585"/>
    </source>
</evidence>
<accession>A0A8D5A4T5</accession>
<feature type="transmembrane region" description="Helical" evidence="7">
    <location>
        <begin position="225"/>
        <end position="244"/>
    </location>
</feature>
<feature type="transmembrane region" description="Helical" evidence="7">
    <location>
        <begin position="78"/>
        <end position="98"/>
    </location>
</feature>
<feature type="transmembrane region" description="Helical" evidence="7">
    <location>
        <begin position="162"/>
        <end position="183"/>
    </location>
</feature>
<keyword evidence="5 7" id="KW-1133">Transmembrane helix</keyword>
<evidence type="ECO:0000256" key="6">
    <source>
        <dbReference type="ARBA" id="ARBA00023136"/>
    </source>
</evidence>
<dbReference type="PANTHER" id="PTHR32322">
    <property type="entry name" value="INNER MEMBRANE TRANSPORTER"/>
    <property type="match status" value="1"/>
</dbReference>
<dbReference type="InterPro" id="IPR000620">
    <property type="entry name" value="EamA_dom"/>
</dbReference>
<name>A0A8D5A4T5_9FIRM</name>
<keyword evidence="10" id="KW-1185">Reference proteome</keyword>
<dbReference type="KEGG" id="dho:Dia5BBH33_11590"/>